<evidence type="ECO:0000313" key="4">
    <source>
        <dbReference type="EMBL" id="OFV65711.1"/>
    </source>
</evidence>
<dbReference type="Proteomes" id="UP000885936">
    <property type="component" value="Unassembled WGS sequence"/>
</dbReference>
<dbReference type="Proteomes" id="UP000885863">
    <property type="component" value="Unassembled WGS sequence"/>
</dbReference>
<dbReference type="EMBL" id="DQZR01000214">
    <property type="protein sequence ID" value="HDM36595.1"/>
    <property type="molecule type" value="Genomic_DNA"/>
</dbReference>
<evidence type="ECO:0000313" key="5">
    <source>
        <dbReference type="Proteomes" id="UP000185779"/>
    </source>
</evidence>
<gene>
    <name evidence="2" type="ORF">ENG09_05020</name>
    <name evidence="3" type="ORF">ENI32_07590</name>
    <name evidence="4" type="ORF">SBU_001412</name>
</gene>
<evidence type="ECO:0000313" key="3">
    <source>
        <dbReference type="EMBL" id="HEC57714.1"/>
    </source>
</evidence>
<sequence>MDIERWLTVCGVFLGIFLGEGALLFLLNILNTTMREIPHLLGSGLGLLIVIFLGALLIVKIRLVTSLITGVIIGLILDLIALQIYGVGIATLIAELLPIP</sequence>
<reference evidence="4 5" key="1">
    <citation type="submission" date="2016-05" db="EMBL/GenBank/DDBJ databases">
        <title>Microbial consortia oxidize butane by reversing methanogenesis.</title>
        <authorList>
            <person name="Laso-Perez R."/>
            <person name="Richter M."/>
            <person name="Wegener G."/>
            <person name="Musat F."/>
        </authorList>
    </citation>
    <scope>NUCLEOTIDE SEQUENCE [LARGE SCALE GENOMIC DNA]</scope>
    <source>
        <strain evidence="4">BOX1</strain>
    </source>
</reference>
<keyword evidence="1" id="KW-1133">Transmembrane helix</keyword>
<evidence type="ECO:0000256" key="1">
    <source>
        <dbReference type="SAM" id="Phobius"/>
    </source>
</evidence>
<organism evidence="4 5">
    <name type="scientific">Candidatus Syntropharchaeum butanivorans</name>
    <dbReference type="NCBI Taxonomy" id="1839936"/>
    <lineage>
        <taxon>Archaea</taxon>
        <taxon>Methanobacteriati</taxon>
        <taxon>Methanobacteriota</taxon>
        <taxon>Stenosarchaea group</taxon>
        <taxon>Methanomicrobia</taxon>
        <taxon>Methanosarcinales</taxon>
        <taxon>ANME-2 cluster</taxon>
        <taxon>Candidatus Syntropharchaeum</taxon>
    </lineage>
</organism>
<name>A0A1F2P4J8_9EURY</name>
<proteinExistence type="predicted"/>
<dbReference type="AlphaFoldDB" id="A0A1F2P4J8"/>
<protein>
    <submittedName>
        <fullName evidence="4">Membrane protein</fullName>
    </submittedName>
</protein>
<dbReference type="Proteomes" id="UP000185779">
    <property type="component" value="Unassembled WGS sequence"/>
</dbReference>
<keyword evidence="1" id="KW-0812">Transmembrane</keyword>
<keyword evidence="5" id="KW-1185">Reference proteome</keyword>
<keyword evidence="1" id="KW-0472">Membrane</keyword>
<accession>A0A1F2P4J8</accession>
<dbReference type="EMBL" id="DRIE01000124">
    <property type="protein sequence ID" value="HEC57714.1"/>
    <property type="molecule type" value="Genomic_DNA"/>
</dbReference>
<feature type="transmembrane region" description="Helical" evidence="1">
    <location>
        <begin position="67"/>
        <end position="94"/>
    </location>
</feature>
<dbReference type="EMBL" id="LYOR01000008">
    <property type="protein sequence ID" value="OFV65711.1"/>
    <property type="molecule type" value="Genomic_DNA"/>
</dbReference>
<reference evidence="2" key="2">
    <citation type="journal article" date="2020" name="mSystems">
        <title>Genome- and Community-Level Interaction Insights into Carbon Utilization and Element Cycling Functions of Hydrothermarchaeota in Hydrothermal Sediment.</title>
        <authorList>
            <person name="Zhou Z."/>
            <person name="Liu Y."/>
            <person name="Xu W."/>
            <person name="Pan J."/>
            <person name="Luo Z.H."/>
            <person name="Li M."/>
        </authorList>
    </citation>
    <scope>NUCLEOTIDE SEQUENCE [LARGE SCALE GENOMIC DNA]</scope>
    <source>
        <strain evidence="2">HyVt-185</strain>
        <strain evidence="3">HyVt-386</strain>
    </source>
</reference>
<evidence type="ECO:0000313" key="2">
    <source>
        <dbReference type="EMBL" id="HDM36595.1"/>
    </source>
</evidence>
<feature type="transmembrane region" description="Helical" evidence="1">
    <location>
        <begin position="39"/>
        <end position="61"/>
    </location>
</feature>
<feature type="transmembrane region" description="Helical" evidence="1">
    <location>
        <begin position="6"/>
        <end position="27"/>
    </location>
</feature>
<comment type="caution">
    <text evidence="4">The sequence shown here is derived from an EMBL/GenBank/DDBJ whole genome shotgun (WGS) entry which is preliminary data.</text>
</comment>